<accession>A0A5R9JAB2</accession>
<proteinExistence type="predicted"/>
<dbReference type="EMBL" id="VCDI01000001">
    <property type="protein sequence ID" value="TLU74540.1"/>
    <property type="molecule type" value="Genomic_DNA"/>
</dbReference>
<protein>
    <submittedName>
        <fullName evidence="4">Response regulator</fullName>
    </submittedName>
</protein>
<dbReference type="GO" id="GO:0000160">
    <property type="term" value="P:phosphorelay signal transduction system"/>
    <property type="evidence" value="ECO:0007669"/>
    <property type="project" value="InterPro"/>
</dbReference>
<dbReference type="AlphaFoldDB" id="A0A5R9JAB2"/>
<dbReference type="PANTHER" id="PTHR44591:SF21">
    <property type="entry name" value="TWO-COMPONENT RESPONSE REGULATOR"/>
    <property type="match status" value="1"/>
</dbReference>
<sequence>MIRTIDVLVVEDRELLQIMLTESLIDDGLSVTLAADGTQAMSMLSQEGMDYRALIVDVNLPGSISGWDVARRARWLRPTMSVLYVTGYDATDWIAKGVPGSQILTKPFAMTTMLMMVSHLISVSPVSMLH</sequence>
<dbReference type="Pfam" id="PF00072">
    <property type="entry name" value="Response_reg"/>
    <property type="match status" value="1"/>
</dbReference>
<dbReference type="InterPro" id="IPR011006">
    <property type="entry name" value="CheY-like_superfamily"/>
</dbReference>
<feature type="modified residue" description="4-aspartylphosphate" evidence="2">
    <location>
        <position position="57"/>
    </location>
</feature>
<dbReference type="InterPro" id="IPR050595">
    <property type="entry name" value="Bact_response_regulator"/>
</dbReference>
<keyword evidence="5" id="KW-1185">Reference proteome</keyword>
<dbReference type="RefSeq" id="WP_138324789.1">
    <property type="nucleotide sequence ID" value="NZ_VCDI01000001.1"/>
</dbReference>
<dbReference type="Gene3D" id="3.40.50.2300">
    <property type="match status" value="1"/>
</dbReference>
<evidence type="ECO:0000256" key="2">
    <source>
        <dbReference type="PROSITE-ProRule" id="PRU00169"/>
    </source>
</evidence>
<dbReference type="SMART" id="SM00448">
    <property type="entry name" value="REC"/>
    <property type="match status" value="1"/>
</dbReference>
<evidence type="ECO:0000256" key="1">
    <source>
        <dbReference type="ARBA" id="ARBA00022553"/>
    </source>
</evidence>
<keyword evidence="1 2" id="KW-0597">Phosphoprotein</keyword>
<dbReference type="Proteomes" id="UP000305654">
    <property type="component" value="Unassembled WGS sequence"/>
</dbReference>
<dbReference type="InterPro" id="IPR001789">
    <property type="entry name" value="Sig_transdc_resp-reg_receiver"/>
</dbReference>
<evidence type="ECO:0000313" key="4">
    <source>
        <dbReference type="EMBL" id="TLU74540.1"/>
    </source>
</evidence>
<evidence type="ECO:0000313" key="5">
    <source>
        <dbReference type="Proteomes" id="UP000305654"/>
    </source>
</evidence>
<dbReference type="PROSITE" id="PS50110">
    <property type="entry name" value="RESPONSE_REGULATORY"/>
    <property type="match status" value="1"/>
</dbReference>
<evidence type="ECO:0000259" key="3">
    <source>
        <dbReference type="PROSITE" id="PS50110"/>
    </source>
</evidence>
<dbReference type="SUPFAM" id="SSF52172">
    <property type="entry name" value="CheY-like"/>
    <property type="match status" value="1"/>
</dbReference>
<feature type="domain" description="Response regulatory" evidence="3">
    <location>
        <begin position="6"/>
        <end position="121"/>
    </location>
</feature>
<comment type="caution">
    <text evidence="4">The sequence shown here is derived from an EMBL/GenBank/DDBJ whole genome shotgun (WGS) entry which is preliminary data.</text>
</comment>
<reference evidence="4 5" key="1">
    <citation type="submission" date="2019-05" db="EMBL/GenBank/DDBJ databases">
        <authorList>
            <person name="Pankratov T."/>
            <person name="Grouzdev D."/>
        </authorList>
    </citation>
    <scope>NUCLEOTIDE SEQUENCE [LARGE SCALE GENOMIC DNA]</scope>
    <source>
        <strain evidence="4 5">KEBCLARHB70R</strain>
    </source>
</reference>
<gene>
    <name evidence="4" type="ORF">FE263_05055</name>
</gene>
<name>A0A5R9JAB2_9PROT</name>
<dbReference type="OrthoDB" id="7060229at2"/>
<dbReference type="PANTHER" id="PTHR44591">
    <property type="entry name" value="STRESS RESPONSE REGULATOR PROTEIN 1"/>
    <property type="match status" value="1"/>
</dbReference>
<organism evidence="4 5">
    <name type="scientific">Lichenicoccus roseus</name>
    <dbReference type="NCBI Taxonomy" id="2683649"/>
    <lineage>
        <taxon>Bacteria</taxon>
        <taxon>Pseudomonadati</taxon>
        <taxon>Pseudomonadota</taxon>
        <taxon>Alphaproteobacteria</taxon>
        <taxon>Acetobacterales</taxon>
        <taxon>Acetobacteraceae</taxon>
        <taxon>Lichenicoccus</taxon>
    </lineage>
</organism>